<dbReference type="InterPro" id="IPR036312">
    <property type="entry name" value="Bifun_inhib/LTP/seed_sf"/>
</dbReference>
<keyword evidence="6" id="KW-0325">Glycoprotein</keyword>
<feature type="domain" description="Bifunctional inhibitor/plant lipid transfer protein/seed storage helical" evidence="10">
    <location>
        <begin position="46"/>
        <end position="125"/>
    </location>
</feature>
<comment type="similarity">
    <text evidence="2">Belongs to the plant LTP family.</text>
</comment>
<keyword evidence="5" id="KW-1015">Disulfide bond</keyword>
<evidence type="ECO:0000256" key="2">
    <source>
        <dbReference type="ARBA" id="ARBA00009748"/>
    </source>
</evidence>
<evidence type="ECO:0000256" key="7">
    <source>
        <dbReference type="ARBA" id="ARBA00023288"/>
    </source>
</evidence>
<evidence type="ECO:0000256" key="6">
    <source>
        <dbReference type="ARBA" id="ARBA00023180"/>
    </source>
</evidence>
<dbReference type="Gene3D" id="1.10.110.10">
    <property type="entry name" value="Plant lipid-transfer and hydrophobic proteins"/>
    <property type="match status" value="1"/>
</dbReference>
<keyword evidence="3" id="KW-0336">GPI-anchor</keyword>
<accession>A0A0A9F5X0</accession>
<protein>
    <recommendedName>
        <fullName evidence="10">Bifunctional inhibitor/plant lipid transfer protein/seed storage helical domain-containing protein</fullName>
    </recommendedName>
</protein>
<evidence type="ECO:0000256" key="3">
    <source>
        <dbReference type="ARBA" id="ARBA00022622"/>
    </source>
</evidence>
<dbReference type="AlphaFoldDB" id="A0A0A9F5X0"/>
<dbReference type="InterPro" id="IPR043325">
    <property type="entry name" value="LTSS"/>
</dbReference>
<evidence type="ECO:0000256" key="8">
    <source>
        <dbReference type="SAM" id="MobiDB-lite"/>
    </source>
</evidence>
<evidence type="ECO:0000256" key="5">
    <source>
        <dbReference type="ARBA" id="ARBA00023157"/>
    </source>
</evidence>
<evidence type="ECO:0000256" key="9">
    <source>
        <dbReference type="SAM" id="SignalP"/>
    </source>
</evidence>
<dbReference type="FunFam" id="1.10.110.10:FF:000001">
    <property type="entry name" value="Bifunctional inhibitor/lipid-transfer protein/seed storage 2S albumin superfamily protein"/>
    <property type="match status" value="1"/>
</dbReference>
<reference evidence="11" key="2">
    <citation type="journal article" date="2015" name="Data Brief">
        <title>Shoot transcriptome of the giant reed, Arundo donax.</title>
        <authorList>
            <person name="Barrero R.A."/>
            <person name="Guerrero F.D."/>
            <person name="Moolhuijzen P."/>
            <person name="Goolsby J.A."/>
            <person name="Tidwell J."/>
            <person name="Bellgard S.E."/>
            <person name="Bellgard M.I."/>
        </authorList>
    </citation>
    <scope>NUCLEOTIDE SEQUENCE</scope>
    <source>
        <tissue evidence="11">Shoot tissue taken approximately 20 cm above the soil surface</tissue>
    </source>
</reference>
<evidence type="ECO:0000256" key="4">
    <source>
        <dbReference type="ARBA" id="ARBA00022729"/>
    </source>
</evidence>
<dbReference type="Pfam" id="PF14368">
    <property type="entry name" value="LTP_2"/>
    <property type="match status" value="1"/>
</dbReference>
<dbReference type="PANTHER" id="PTHR33044">
    <property type="entry name" value="BIFUNCTIONAL INHIBITOR/LIPID-TRANSFER PROTEIN/SEED STORAGE 2S ALBUMIN SUPERFAMILY PROTEIN-RELATED"/>
    <property type="match status" value="1"/>
</dbReference>
<reference evidence="11" key="1">
    <citation type="submission" date="2014-09" db="EMBL/GenBank/DDBJ databases">
        <authorList>
            <person name="Magalhaes I.L.F."/>
            <person name="Oliveira U."/>
            <person name="Santos F.R."/>
            <person name="Vidigal T.H.D.A."/>
            <person name="Brescovit A.D."/>
            <person name="Santos A.J."/>
        </authorList>
    </citation>
    <scope>NUCLEOTIDE SEQUENCE</scope>
    <source>
        <tissue evidence="11">Shoot tissue taken approximately 20 cm above the soil surface</tissue>
    </source>
</reference>
<dbReference type="GO" id="GO:0005886">
    <property type="term" value="C:plasma membrane"/>
    <property type="evidence" value="ECO:0007669"/>
    <property type="project" value="UniProtKB-SubCell"/>
</dbReference>
<organism evidence="11">
    <name type="scientific">Arundo donax</name>
    <name type="common">Giant reed</name>
    <name type="synonym">Donax arundinaceus</name>
    <dbReference type="NCBI Taxonomy" id="35708"/>
    <lineage>
        <taxon>Eukaryota</taxon>
        <taxon>Viridiplantae</taxon>
        <taxon>Streptophyta</taxon>
        <taxon>Embryophyta</taxon>
        <taxon>Tracheophyta</taxon>
        <taxon>Spermatophyta</taxon>
        <taxon>Magnoliopsida</taxon>
        <taxon>Liliopsida</taxon>
        <taxon>Poales</taxon>
        <taxon>Poaceae</taxon>
        <taxon>PACMAD clade</taxon>
        <taxon>Arundinoideae</taxon>
        <taxon>Arundineae</taxon>
        <taxon>Arundo</taxon>
    </lineage>
</organism>
<keyword evidence="4 9" id="KW-0732">Signal</keyword>
<dbReference type="GO" id="GO:0098552">
    <property type="term" value="C:side of membrane"/>
    <property type="evidence" value="ECO:0007669"/>
    <property type="project" value="UniProtKB-KW"/>
</dbReference>
<feature type="signal peptide" evidence="9">
    <location>
        <begin position="1"/>
        <end position="29"/>
    </location>
</feature>
<keyword evidence="7" id="KW-0449">Lipoprotein</keyword>
<evidence type="ECO:0000256" key="1">
    <source>
        <dbReference type="ARBA" id="ARBA00004609"/>
    </source>
</evidence>
<name>A0A0A9F5X0_ARUDO</name>
<feature type="chain" id="PRO_5002045669" description="Bifunctional inhibitor/plant lipid transfer protein/seed storage helical domain-containing protein" evidence="9">
    <location>
        <begin position="30"/>
        <end position="201"/>
    </location>
</feature>
<dbReference type="EMBL" id="GBRH01190149">
    <property type="protein sequence ID" value="JAE07747.1"/>
    <property type="molecule type" value="Transcribed_RNA"/>
</dbReference>
<dbReference type="CDD" id="cd00010">
    <property type="entry name" value="AAI_LTSS"/>
    <property type="match status" value="1"/>
</dbReference>
<evidence type="ECO:0000313" key="11">
    <source>
        <dbReference type="EMBL" id="JAE07747.1"/>
    </source>
</evidence>
<comment type="subcellular location">
    <subcellularLocation>
        <location evidence="1">Cell membrane</location>
        <topology evidence="1">Lipid-anchor</topology>
        <topology evidence="1">GPI-anchor</topology>
    </subcellularLocation>
</comment>
<keyword evidence="3" id="KW-0472">Membrane</keyword>
<dbReference type="SMART" id="SM00499">
    <property type="entry name" value="AAI"/>
    <property type="match status" value="1"/>
</dbReference>
<dbReference type="SUPFAM" id="SSF47699">
    <property type="entry name" value="Bifunctional inhibitor/lipid-transfer protein/seed storage 2S albumin"/>
    <property type="match status" value="1"/>
</dbReference>
<sequence>MAAAQRSWAVAVMFVVVSMLLASSSTVSSQSMAPAPGPAGGMESACMNSLLNMSDCLTYVEQGSTARRPDKPCCPELAGLVDSNPVCLCELLSGAADSYGIAVDYSRALALPGICRVSTPPVSTCTALGYHVRLGPTAAPMSGAPSPMSGLSPAGEGPQFPGISPFASPPTTTSHATRRFSAGHLATVAMLPLAAAVSGML</sequence>
<proteinExistence type="inferred from homology"/>
<dbReference type="InterPro" id="IPR016140">
    <property type="entry name" value="Bifunc_inhib/LTP/seed_store"/>
</dbReference>
<feature type="region of interest" description="Disordered" evidence="8">
    <location>
        <begin position="141"/>
        <end position="175"/>
    </location>
</feature>
<evidence type="ECO:0000259" key="10">
    <source>
        <dbReference type="SMART" id="SM00499"/>
    </source>
</evidence>